<evidence type="ECO:0000313" key="2">
    <source>
        <dbReference type="Proteomes" id="UP000186456"/>
    </source>
</evidence>
<sequence>MAQDDARDFLVNLIDRADATGRPFWDATADERAIARARFGTPAAALQTTRSRDGDSGAVGAADLFLGTAILVEVAAELLQAPSNGRTRQQAVAAMRDRVHLLLG</sequence>
<organism evidence="1 2">
    <name type="scientific">Microbacterium testaceum (strain StLB037)</name>
    <dbReference type="NCBI Taxonomy" id="979556"/>
    <lineage>
        <taxon>Bacteria</taxon>
        <taxon>Bacillati</taxon>
        <taxon>Actinomycetota</taxon>
        <taxon>Actinomycetes</taxon>
        <taxon>Micrococcales</taxon>
        <taxon>Microbacteriaceae</taxon>
        <taxon>Microbacterium</taxon>
    </lineage>
</organism>
<reference evidence="1 2" key="1">
    <citation type="submission" date="2016-10" db="EMBL/GenBank/DDBJ databases">
        <authorList>
            <person name="de Groot N.N."/>
        </authorList>
    </citation>
    <scope>NUCLEOTIDE SEQUENCE [LARGE SCALE GENOMIC DNA]</scope>
    <source>
        <strain evidence="1 2">StLB037</strain>
    </source>
</reference>
<dbReference type="Proteomes" id="UP000186456">
    <property type="component" value="Unassembled WGS sequence"/>
</dbReference>
<accession>A0A1H0NTU5</accession>
<dbReference type="RefSeq" id="WP_074694973.1">
    <property type="nucleotide sequence ID" value="NZ_FNJN01000003.1"/>
</dbReference>
<dbReference type="EMBL" id="FNJN01000003">
    <property type="protein sequence ID" value="SDO96167.1"/>
    <property type="molecule type" value="Genomic_DNA"/>
</dbReference>
<proteinExistence type="predicted"/>
<gene>
    <name evidence="1" type="ORF">SAMN04487788_1544</name>
</gene>
<name>A0A1H0NTU5_MICTS</name>
<protein>
    <submittedName>
        <fullName evidence="1">Uncharacterized protein</fullName>
    </submittedName>
</protein>
<dbReference type="AlphaFoldDB" id="A0A1H0NTU5"/>
<evidence type="ECO:0000313" key="1">
    <source>
        <dbReference type="EMBL" id="SDO96167.1"/>
    </source>
</evidence>